<evidence type="ECO:0000259" key="2">
    <source>
        <dbReference type="PROSITE" id="PS50835"/>
    </source>
</evidence>
<dbReference type="PROSITE" id="PS50853">
    <property type="entry name" value="FN3"/>
    <property type="match status" value="1"/>
</dbReference>
<dbReference type="InterPro" id="IPR013783">
    <property type="entry name" value="Ig-like_fold"/>
</dbReference>
<evidence type="ECO:0000313" key="4">
    <source>
        <dbReference type="Proteomes" id="UP000887561"/>
    </source>
</evidence>
<dbReference type="SUPFAM" id="SSF49265">
    <property type="entry name" value="Fibronectin type III"/>
    <property type="match status" value="1"/>
</dbReference>
<dbReference type="Pfam" id="PF00041">
    <property type="entry name" value="fn3"/>
    <property type="match status" value="1"/>
</dbReference>
<evidence type="ECO:0000313" key="5">
    <source>
        <dbReference type="WBParaSite" id="scaffold7626_cov157.g12244"/>
    </source>
</evidence>
<dbReference type="WBParaSite" id="scaffold7626_cov157.g12244">
    <property type="protein sequence ID" value="scaffold7626_cov157.g12244"/>
    <property type="gene ID" value="scaffold7626_cov157.g12244"/>
</dbReference>
<dbReference type="InterPro" id="IPR003961">
    <property type="entry name" value="FN3_dom"/>
</dbReference>
<name>A0A915N359_MELJA</name>
<dbReference type="Gene3D" id="2.60.40.10">
    <property type="entry name" value="Immunoglobulins"/>
    <property type="match status" value="1"/>
</dbReference>
<accession>A0A915N359</accession>
<protein>
    <submittedName>
        <fullName evidence="5">Uncharacterized protein</fullName>
    </submittedName>
</protein>
<sequence>MGLPNSSIAYLLVRRAPEIVKRPGFNRAAGPLGGKATLRCRASAVPNAEFNWGIEDEGHMIHHNTTKYRFFDTQLDHTTFQNRLGHAHSFISVGPPSAPEQPSEIEIINITNTSASISWIPGFDGGSDQLFELIYQDMDEHQIFTLNTSLSNIILNDLKTKHGYSLQIRAINARGDISDLTQPLMFHTLEEMPQNNGGIGDNMLLKKRPISHSTIIALIFGLLGLLLLNIILICYLNRRNKRRKILARNSQQQQQNGSSSTGSG</sequence>
<keyword evidence="1" id="KW-1133">Transmembrane helix</keyword>
<evidence type="ECO:0000259" key="3">
    <source>
        <dbReference type="PROSITE" id="PS50853"/>
    </source>
</evidence>
<keyword evidence="4" id="KW-1185">Reference proteome</keyword>
<keyword evidence="1" id="KW-0812">Transmembrane</keyword>
<feature type="transmembrane region" description="Helical" evidence="1">
    <location>
        <begin position="215"/>
        <end position="236"/>
    </location>
</feature>
<organism evidence="4 5">
    <name type="scientific">Meloidogyne javanica</name>
    <name type="common">Root-knot nematode worm</name>
    <dbReference type="NCBI Taxonomy" id="6303"/>
    <lineage>
        <taxon>Eukaryota</taxon>
        <taxon>Metazoa</taxon>
        <taxon>Ecdysozoa</taxon>
        <taxon>Nematoda</taxon>
        <taxon>Chromadorea</taxon>
        <taxon>Rhabditida</taxon>
        <taxon>Tylenchina</taxon>
        <taxon>Tylenchomorpha</taxon>
        <taxon>Tylenchoidea</taxon>
        <taxon>Meloidogynidae</taxon>
        <taxon>Meloidogyninae</taxon>
        <taxon>Meloidogyne</taxon>
        <taxon>Meloidogyne incognita group</taxon>
    </lineage>
</organism>
<dbReference type="PROSITE" id="PS50835">
    <property type="entry name" value="IG_LIKE"/>
    <property type="match status" value="1"/>
</dbReference>
<feature type="domain" description="Ig-like" evidence="2">
    <location>
        <begin position="17"/>
        <end position="52"/>
    </location>
</feature>
<proteinExistence type="predicted"/>
<keyword evidence="1" id="KW-0472">Membrane</keyword>
<dbReference type="SMART" id="SM00060">
    <property type="entry name" value="FN3"/>
    <property type="match status" value="1"/>
</dbReference>
<evidence type="ECO:0000256" key="1">
    <source>
        <dbReference type="SAM" id="Phobius"/>
    </source>
</evidence>
<dbReference type="Proteomes" id="UP000887561">
    <property type="component" value="Unplaced"/>
</dbReference>
<dbReference type="InterPro" id="IPR007110">
    <property type="entry name" value="Ig-like_dom"/>
</dbReference>
<dbReference type="InterPro" id="IPR036116">
    <property type="entry name" value="FN3_sf"/>
</dbReference>
<dbReference type="CDD" id="cd00063">
    <property type="entry name" value="FN3"/>
    <property type="match status" value="1"/>
</dbReference>
<dbReference type="AlphaFoldDB" id="A0A915N359"/>
<reference evidence="5" key="1">
    <citation type="submission" date="2022-11" db="UniProtKB">
        <authorList>
            <consortium name="WormBaseParasite"/>
        </authorList>
    </citation>
    <scope>IDENTIFICATION</scope>
</reference>
<feature type="domain" description="Fibronectin type-III" evidence="3">
    <location>
        <begin position="101"/>
        <end position="191"/>
    </location>
</feature>